<comment type="caution">
    <text evidence="1">The sequence shown here is derived from an EMBL/GenBank/DDBJ whole genome shotgun (WGS) entry which is preliminary data.</text>
</comment>
<accession>A0AB74QCP5</accession>
<proteinExistence type="predicted"/>
<protein>
    <submittedName>
        <fullName evidence="1">Uncharacterized protein</fullName>
    </submittedName>
</protein>
<gene>
    <name evidence="1" type="ORF">SAMEA1402399_02480</name>
</gene>
<organism evidence="1 2">
    <name type="scientific">Clostridioides difficile</name>
    <name type="common">Peptoclostridium difficile</name>
    <dbReference type="NCBI Taxonomy" id="1496"/>
    <lineage>
        <taxon>Bacteria</taxon>
        <taxon>Bacillati</taxon>
        <taxon>Bacillota</taxon>
        <taxon>Clostridia</taxon>
        <taxon>Peptostreptococcales</taxon>
        <taxon>Peptostreptococcaceae</taxon>
        <taxon>Clostridioides</taxon>
    </lineage>
</organism>
<name>A0AB74QCP5_CLODI</name>
<evidence type="ECO:0000313" key="2">
    <source>
        <dbReference type="Proteomes" id="UP000411588"/>
    </source>
</evidence>
<dbReference type="AlphaFoldDB" id="A0AB74QCP5"/>
<evidence type="ECO:0000313" key="1">
    <source>
        <dbReference type="EMBL" id="VFD33233.1"/>
    </source>
</evidence>
<dbReference type="RefSeq" id="WP_009902615.1">
    <property type="nucleotide sequence ID" value="NZ_CAADAN010000008.1"/>
</dbReference>
<dbReference type="Proteomes" id="UP000411588">
    <property type="component" value="Unassembled WGS sequence"/>
</dbReference>
<reference evidence="1 2" key="1">
    <citation type="submission" date="2019-02" db="EMBL/GenBank/DDBJ databases">
        <authorList>
            <consortium name="Pathogen Informatics"/>
        </authorList>
    </citation>
    <scope>NUCLEOTIDE SEQUENCE [LARGE SCALE GENOMIC DNA]</scope>
    <source>
        <strain evidence="2">clo34</strain>
    </source>
</reference>
<sequence length="448" mass="50527">MIEKLNENASLSDLITAFENSTNEIKTISNTLKQTLINKNIKVLDTDKLSSLVDKVDKLKAQEFGVRINKLDENPDTCVSYLGDAIGMTPASVGSYGSWDTIDFIRNIKPCGFKDGIVTKYIKKENFNMYEDGTNVEDDTDVMIEFPKFYWKIQSSDNYMDIFISKTKLDDDYECPAHLIGSTEKEFIYIGAYLAYLENSKLRSKKNVSPTIASYSSFKSISTKYLGYDILDHQCMLMLQILFIIIFKSIDCKKLGIGYGSYIGGHYKSNGINTGGSSFKGMLYGEQNGDEQIKFLGVEDLWGNYQQITSRCTATTQNGCVCIEVTKRDGKRILSSIGRKAGVVTDVLGGTNTGFLVKNIIENAGGEPQDTRYYKCWANLDERMPRHYVGFDYSENNRYYGLFSSFFQSDHTASTRLIFIGEDNQNTLKTIQEDELLFVENEKVGGIL</sequence>
<dbReference type="EMBL" id="CAADAN010000008">
    <property type="protein sequence ID" value="VFD33233.1"/>
    <property type="molecule type" value="Genomic_DNA"/>
</dbReference>